<feature type="domain" description="Rhamnogalacturonase A/B/Epimerase-like pectate lyase" evidence="4">
    <location>
        <begin position="24"/>
        <end position="217"/>
    </location>
</feature>
<sequence length="964" mass="110030">MNGISFYKEEIRDCNAVYFTEEFFNVKNDGSIDVSNELQNAIKTVVDKAGYGVLFIPEGEYLLSKTIYVPKAVRLIGYGDNRPHFILKDNAEGFNEPHPENKGGFKYLFWFVNELKENEAEIADANPGTFYSAISNINVSLGQGNEYAVAFRTHYAQHCFINHIDINVQSGMAGIYDVGNEMEDIYINGGKYGIITTKCSPGWPFVMVDTRFFGQTVGAIKTREAGFNIIRTHCVNTAKFIEVDDDYFEKIYIENSVFEDMNCILNVAMDNNSLTQVYVKNCQLKAVENVVEYKSSGRQIANEDYQCIIKKYIHGTTVSDIYHDKQIHDQIYRYAKDVDYRILKTDIQPLPDMLTWVNAKEVGLKGDGVTDDTQALKEAIEKYETIYFPQGEYIFSDTIKLKENTSLIGMNPVSTQLILKENSEKFTGFGKAKAFIETSKGRNIMFGLGVNTGGRNPRACGVKWMSNKNSYMNDVKFFGGHGNLVKMTGAFEQPYDEGRCRDADLKKIWDYQYASLLICNGGGGTFKDIWSASPYVSVGVQIQNTETPTRIYCLSLEHHCRCELRMINAKNVTIYGFQSEEEKAEGEFALPIELHNCKDITFATTYCFRTVFVQKPFPYCVKTWNCENIKFLNVHNFSQMKYTMDNFLLDVNTGIEIRPWQAVSIEITGKGEKQPKTEKLYSGFQFADGGSCDGKGNFYFLDSLYKQIYRVDRETLELSMIFESPYKINSIGFDTRDNIIVIGEYAIPRDATINGKPNINVLPEDSYGTSYGFWYNSQAQIVAFTIDSNRECVKLEKVNIGDIEPARVLYPGNRWRDGSDFKDVIQYNPKKAFLAPDGVTIIPCHYDLIRANNLSRSKPGRKLYSVDEMYKRVFQCDINKEGLLTNPQVIIEEGDFRVKKFDEKIYVGDDNIKVYKDGKLIDIIRVPERPTTFDFGGIKRNTLFVTSRHSVYAINMQQKKDEEK</sequence>
<feature type="domain" description="Rhamnogalacturonase A/B/Epimerase-like pectate lyase" evidence="4">
    <location>
        <begin position="356"/>
        <end position="477"/>
    </location>
</feature>
<protein>
    <submittedName>
        <fullName evidence="5">Gluconolaconase</fullName>
    </submittedName>
</protein>
<comment type="similarity">
    <text evidence="1">Belongs to the SMP-30/CGR1 family.</text>
</comment>
<reference evidence="5 6" key="1">
    <citation type="submission" date="2018-08" db="EMBL/GenBank/DDBJ databases">
        <title>A genome reference for cultivated species of the human gut microbiota.</title>
        <authorList>
            <person name="Zou Y."/>
            <person name="Xue W."/>
            <person name="Luo G."/>
        </authorList>
    </citation>
    <scope>NUCLEOTIDE SEQUENCE [LARGE SCALE GENOMIC DNA]</scope>
    <source>
        <strain evidence="5 6">AM44-11BH</strain>
    </source>
</reference>
<accession>A0A413RB03</accession>
<dbReference type="SUPFAM" id="SSF63829">
    <property type="entry name" value="Calcium-dependent phosphotriesterase"/>
    <property type="match status" value="1"/>
</dbReference>
<dbReference type="Gene3D" id="2.160.20.10">
    <property type="entry name" value="Single-stranded right-handed beta-helix, Pectin lyase-like"/>
    <property type="match status" value="2"/>
</dbReference>
<dbReference type="AlphaFoldDB" id="A0A413RB03"/>
<dbReference type="Gene3D" id="2.120.10.30">
    <property type="entry name" value="TolB, C-terminal domain"/>
    <property type="match status" value="1"/>
</dbReference>
<organism evidence="5 6">
    <name type="scientific">Eubacterium ventriosum</name>
    <dbReference type="NCBI Taxonomy" id="39496"/>
    <lineage>
        <taxon>Bacteria</taxon>
        <taxon>Bacillati</taxon>
        <taxon>Bacillota</taxon>
        <taxon>Clostridia</taxon>
        <taxon>Eubacteriales</taxon>
        <taxon>Eubacteriaceae</taxon>
        <taxon>Eubacterium</taxon>
    </lineage>
</organism>
<feature type="domain" description="SMP-30/Gluconolactonase/LRE-like region" evidence="3">
    <location>
        <begin position="694"/>
        <end position="948"/>
    </location>
</feature>
<keyword evidence="6" id="KW-1185">Reference proteome</keyword>
<dbReference type="InterPro" id="IPR051262">
    <property type="entry name" value="SMP-30/CGR1_Lactonase"/>
</dbReference>
<proteinExistence type="inferred from homology"/>
<comment type="caution">
    <text evidence="5">The sequence shown here is derived from an EMBL/GenBank/DDBJ whole genome shotgun (WGS) entry which is preliminary data.</text>
</comment>
<evidence type="ECO:0000256" key="1">
    <source>
        <dbReference type="ARBA" id="ARBA00008853"/>
    </source>
</evidence>
<dbReference type="PANTHER" id="PTHR47572">
    <property type="entry name" value="LIPOPROTEIN-RELATED"/>
    <property type="match status" value="1"/>
</dbReference>
<dbReference type="RefSeq" id="WP_005362082.1">
    <property type="nucleotide sequence ID" value="NZ_CAUBDO010000002.1"/>
</dbReference>
<dbReference type="InterPro" id="IPR011050">
    <property type="entry name" value="Pectin_lyase_fold/virulence"/>
</dbReference>
<gene>
    <name evidence="5" type="ORF">DW944_04635</name>
</gene>
<evidence type="ECO:0000259" key="3">
    <source>
        <dbReference type="Pfam" id="PF08450"/>
    </source>
</evidence>
<evidence type="ECO:0000259" key="4">
    <source>
        <dbReference type="Pfam" id="PF12708"/>
    </source>
</evidence>
<keyword evidence="2" id="KW-0378">Hydrolase</keyword>
<evidence type="ECO:0000256" key="2">
    <source>
        <dbReference type="ARBA" id="ARBA00022801"/>
    </source>
</evidence>
<dbReference type="SUPFAM" id="SSF51126">
    <property type="entry name" value="Pectin lyase-like"/>
    <property type="match status" value="2"/>
</dbReference>
<dbReference type="InterPro" id="IPR024535">
    <property type="entry name" value="RHGA/B-epi-like_pectate_lyase"/>
</dbReference>
<dbReference type="PANTHER" id="PTHR47572:SF4">
    <property type="entry name" value="LACTONASE DRP35"/>
    <property type="match status" value="1"/>
</dbReference>
<evidence type="ECO:0000313" key="5">
    <source>
        <dbReference type="EMBL" id="RHA19632.1"/>
    </source>
</evidence>
<name>A0A413RB03_9FIRM</name>
<dbReference type="Pfam" id="PF08450">
    <property type="entry name" value="SGL"/>
    <property type="match status" value="1"/>
</dbReference>
<evidence type="ECO:0000313" key="6">
    <source>
        <dbReference type="Proteomes" id="UP000284779"/>
    </source>
</evidence>
<dbReference type="InterPro" id="IPR012334">
    <property type="entry name" value="Pectin_lyas_fold"/>
</dbReference>
<dbReference type="EMBL" id="QSFD01000003">
    <property type="protein sequence ID" value="RHA19632.1"/>
    <property type="molecule type" value="Genomic_DNA"/>
</dbReference>
<dbReference type="GO" id="GO:0016787">
    <property type="term" value="F:hydrolase activity"/>
    <property type="evidence" value="ECO:0007669"/>
    <property type="project" value="UniProtKB-KW"/>
</dbReference>
<dbReference type="InterPro" id="IPR013658">
    <property type="entry name" value="SGL"/>
</dbReference>
<dbReference type="Proteomes" id="UP000284779">
    <property type="component" value="Unassembled WGS sequence"/>
</dbReference>
<dbReference type="InterPro" id="IPR011042">
    <property type="entry name" value="6-blade_b-propeller_TolB-like"/>
</dbReference>
<dbReference type="Pfam" id="PF12708">
    <property type="entry name" value="Pect-lyase_RHGA_epim"/>
    <property type="match status" value="2"/>
</dbReference>